<comment type="caution">
    <text evidence="2">The sequence shown here is derived from an EMBL/GenBank/DDBJ whole genome shotgun (WGS) entry which is preliminary data.</text>
</comment>
<evidence type="ECO:0000313" key="2">
    <source>
        <dbReference type="EMBL" id="MCK8490696.1"/>
    </source>
</evidence>
<evidence type="ECO:0000313" key="3">
    <source>
        <dbReference type="Proteomes" id="UP001202180"/>
    </source>
</evidence>
<dbReference type="Gene3D" id="3.40.50.880">
    <property type="match status" value="1"/>
</dbReference>
<dbReference type="RefSeq" id="WP_248475480.1">
    <property type="nucleotide sequence ID" value="NZ_JALPRF010000001.1"/>
</dbReference>
<sequence length="279" mass="31449">MRKPLKIVLGLVLFLALLVGGAVLFGMYVTRQLPAQEPVFDTVRPADPGQVGEKGVLIFSKTNGFRHESIEPGIDALQKAGKERGWDVRTTENGAFFNDDYLRRFKVVVFLSTTGDILTADQEKAFEQFVENGGGYVGIHAASDTEYSWDWYDHLLGTHFRDHPLFPEHTPEAEIITDTRTHPTTKHLPAKWRKVDEWYNFKQSVRGKDSIQVLLTLNEASYKATLPKAMGGDHPISWTNTVRKGRVFYTGMGHTNETFTDPNAMPHIVAGIEWAGRFK</sequence>
<keyword evidence="3" id="KW-1185">Reference proteome</keyword>
<dbReference type="SUPFAM" id="SSF52317">
    <property type="entry name" value="Class I glutamine amidotransferase-like"/>
    <property type="match status" value="1"/>
</dbReference>
<accession>A0ABT0HEW4</accession>
<dbReference type="InterPro" id="IPR029010">
    <property type="entry name" value="ThuA-like"/>
</dbReference>
<dbReference type="PANTHER" id="PTHR40469:SF2">
    <property type="entry name" value="GALACTOSE-BINDING DOMAIN-LIKE SUPERFAMILY PROTEIN"/>
    <property type="match status" value="1"/>
</dbReference>
<reference evidence="2 3" key="1">
    <citation type="submission" date="2022-04" db="EMBL/GenBank/DDBJ databases">
        <title>Spirosoma sp. strain RP8 genome sequencing and assembly.</title>
        <authorList>
            <person name="Jung Y."/>
        </authorList>
    </citation>
    <scope>NUCLEOTIDE SEQUENCE [LARGE SCALE GENOMIC DNA]</scope>
    <source>
        <strain evidence="2 3">RP8</strain>
    </source>
</reference>
<dbReference type="Proteomes" id="UP001202180">
    <property type="component" value="Unassembled WGS sequence"/>
</dbReference>
<dbReference type="Pfam" id="PF06283">
    <property type="entry name" value="ThuA"/>
    <property type="match status" value="1"/>
</dbReference>
<dbReference type="EMBL" id="JALPRF010000001">
    <property type="protein sequence ID" value="MCK8490696.1"/>
    <property type="molecule type" value="Genomic_DNA"/>
</dbReference>
<protein>
    <submittedName>
        <fullName evidence="2">ThuA domain-containing protein</fullName>
    </submittedName>
</protein>
<gene>
    <name evidence="2" type="ORF">M0L20_02460</name>
</gene>
<organism evidence="2 3">
    <name type="scientific">Spirosoma liriopis</name>
    <dbReference type="NCBI Taxonomy" id="2937440"/>
    <lineage>
        <taxon>Bacteria</taxon>
        <taxon>Pseudomonadati</taxon>
        <taxon>Bacteroidota</taxon>
        <taxon>Cytophagia</taxon>
        <taxon>Cytophagales</taxon>
        <taxon>Cytophagaceae</taxon>
        <taxon>Spirosoma</taxon>
    </lineage>
</organism>
<dbReference type="InterPro" id="IPR029062">
    <property type="entry name" value="Class_I_gatase-like"/>
</dbReference>
<proteinExistence type="predicted"/>
<evidence type="ECO:0000259" key="1">
    <source>
        <dbReference type="Pfam" id="PF06283"/>
    </source>
</evidence>
<feature type="domain" description="ThuA-like" evidence="1">
    <location>
        <begin position="56"/>
        <end position="275"/>
    </location>
</feature>
<dbReference type="PANTHER" id="PTHR40469">
    <property type="entry name" value="SECRETED GLYCOSYL HYDROLASE"/>
    <property type="match status" value="1"/>
</dbReference>
<name>A0ABT0HEW4_9BACT</name>